<dbReference type="Pfam" id="PF00535">
    <property type="entry name" value="Glycos_transf_2"/>
    <property type="match status" value="1"/>
</dbReference>
<evidence type="ECO:0000313" key="4">
    <source>
        <dbReference type="Proteomes" id="UP000019763"/>
    </source>
</evidence>
<dbReference type="SUPFAM" id="SSF53448">
    <property type="entry name" value="Nucleotide-diphospho-sugar transferases"/>
    <property type="match status" value="1"/>
</dbReference>
<dbReference type="Gene3D" id="3.90.550.10">
    <property type="entry name" value="Spore Coat Polysaccharide Biosynthesis Protein SpsA, Chain A"/>
    <property type="match status" value="1"/>
</dbReference>
<keyword evidence="1" id="KW-0732">Signal</keyword>
<proteinExistence type="predicted"/>
<dbReference type="RefSeq" id="XP_011130222.1">
    <property type="nucleotide sequence ID" value="XM_011131920.1"/>
</dbReference>
<evidence type="ECO:0000259" key="2">
    <source>
        <dbReference type="Pfam" id="PF00535"/>
    </source>
</evidence>
<feature type="chain" id="PRO_5013311570" evidence="1">
    <location>
        <begin position="16"/>
        <end position="357"/>
    </location>
</feature>
<dbReference type="InterPro" id="IPR001173">
    <property type="entry name" value="Glyco_trans_2-like"/>
</dbReference>
<dbReference type="CDD" id="cd00761">
    <property type="entry name" value="Glyco_tranf_GTA_type"/>
    <property type="match status" value="1"/>
</dbReference>
<dbReference type="EMBL" id="AFNH02000515">
    <property type="protein sequence ID" value="EZG67507.1"/>
    <property type="molecule type" value="Genomic_DNA"/>
</dbReference>
<keyword evidence="4" id="KW-1185">Reference proteome</keyword>
<dbReference type="OrthoDB" id="339681at2759"/>
<accession>A0A023B7L8</accession>
<dbReference type="eggNOG" id="ENOG502QXTG">
    <property type="taxonomic scope" value="Eukaryota"/>
</dbReference>
<dbReference type="GO" id="GO:0016740">
    <property type="term" value="F:transferase activity"/>
    <property type="evidence" value="ECO:0007669"/>
    <property type="project" value="UniProtKB-KW"/>
</dbReference>
<reference evidence="3" key="1">
    <citation type="submission" date="2013-12" db="EMBL/GenBank/DDBJ databases">
        <authorList>
            <person name="Omoto C.K."/>
            <person name="Sibley D."/>
            <person name="Venepally P."/>
            <person name="Hadjithomas M."/>
            <person name="Karamycheva S."/>
            <person name="Brunk B."/>
            <person name="Roos D."/>
            <person name="Caler E."/>
            <person name="Lorenzi H."/>
        </authorList>
    </citation>
    <scope>NUCLEOTIDE SEQUENCE</scope>
</reference>
<dbReference type="InterPro" id="IPR029044">
    <property type="entry name" value="Nucleotide-diphossugar_trans"/>
</dbReference>
<gene>
    <name evidence="3" type="ORF">GNI_068460</name>
</gene>
<dbReference type="GeneID" id="22912507"/>
<protein>
    <submittedName>
        <fullName evidence="3">Glycosyltransferase group 2 family protein</fullName>
    </submittedName>
</protein>
<evidence type="ECO:0000256" key="1">
    <source>
        <dbReference type="SAM" id="SignalP"/>
    </source>
</evidence>
<comment type="caution">
    <text evidence="3">The sequence shown here is derived from an EMBL/GenBank/DDBJ whole genome shotgun (WGS) entry which is preliminary data.</text>
</comment>
<dbReference type="VEuPathDB" id="CryptoDB:GNI_068460"/>
<dbReference type="AlphaFoldDB" id="A0A023B7L8"/>
<name>A0A023B7L8_GRENI</name>
<sequence length="357" mass="40495">MLAKLWLGLTAVAFAKPVAPIAIVIPCNAEDFHFLPLVLNSIANQTVLPQETILVGNLPESHADGTLLLDTASKGLNVQNIWATADLQEKEEEVSLFSWIVDQVRGTQSMSLEETDQTLAASHEPPKFHFSADGNKKHRSPQDALRYITKVLPDTKEALSVIPRVKVYVRGGTHYAGSNRVYGAEKSSNDIEIVCFFDADDYMHPQRTEFIWRAFNDTSENIEALIHGFKMLKITEWNKEMPKFAKTLEYPDSWAYPSEKYWSVLPVNKLHEGQTEPSYGGRPGYAWWFSKDLGLHFPPGSPSGHNGWLSIKKSALAEVPYPDIRRGQDSLYNWRLIRAHKRWNFLHVPLGAYLTYR</sequence>
<dbReference type="Proteomes" id="UP000019763">
    <property type="component" value="Unassembled WGS sequence"/>
</dbReference>
<feature type="signal peptide" evidence="1">
    <location>
        <begin position="1"/>
        <end position="15"/>
    </location>
</feature>
<organism evidence="3 4">
    <name type="scientific">Gregarina niphandrodes</name>
    <name type="common">Septate eugregarine</name>
    <dbReference type="NCBI Taxonomy" id="110365"/>
    <lineage>
        <taxon>Eukaryota</taxon>
        <taxon>Sar</taxon>
        <taxon>Alveolata</taxon>
        <taxon>Apicomplexa</taxon>
        <taxon>Conoidasida</taxon>
        <taxon>Gregarinasina</taxon>
        <taxon>Eugregarinorida</taxon>
        <taxon>Gregarinidae</taxon>
        <taxon>Gregarina</taxon>
    </lineage>
</organism>
<evidence type="ECO:0000313" key="3">
    <source>
        <dbReference type="EMBL" id="EZG67507.1"/>
    </source>
</evidence>
<feature type="domain" description="Glycosyltransferase 2-like" evidence="2">
    <location>
        <begin position="159"/>
        <end position="225"/>
    </location>
</feature>